<name>A0A6J1WMD6_GALME</name>
<dbReference type="PANTHER" id="PTHR22028">
    <property type="entry name" value="SFI1 SPINDLE BODY DOMAIN-CONTAINING PROTEIN-RELATED"/>
    <property type="match status" value="1"/>
</dbReference>
<dbReference type="GeneID" id="113512599"/>
<reference evidence="3" key="1">
    <citation type="submission" date="2025-08" db="UniProtKB">
        <authorList>
            <consortium name="RefSeq"/>
        </authorList>
    </citation>
    <scope>IDENTIFICATION</scope>
    <source>
        <tissue evidence="3">Whole larvae</tissue>
    </source>
</reference>
<gene>
    <name evidence="3" type="primary">LOC113512599</name>
</gene>
<dbReference type="KEGG" id="gmw:113512599"/>
<evidence type="ECO:0000313" key="2">
    <source>
        <dbReference type="Proteomes" id="UP001652740"/>
    </source>
</evidence>
<keyword evidence="1" id="KW-0175">Coiled coil</keyword>
<dbReference type="Proteomes" id="UP001652740">
    <property type="component" value="Unplaced"/>
</dbReference>
<sequence>MEDLIRKDIFKQRDLYRLSPDYKPSDTVLRLELRRDLVKTTHNHGIMKNINWQRKEMRNSKDNRVNKEITKIRNDFQCSNLKNQIMLKDAIKSVDSLGNNGYRFNNRLLINDLNEITDSCFSETLEDSGKLILCNDVDFKIYSNPKMVEKENRKCKTQNMKPFHEESNSNLNNHITNNSDNEDINIMRVDCTYPSKSLKNTEISDCDVNSVLQTNNLITEESSNMIENIKEPTNNLQTTLIMMAISSKSNENDIHENSTNVAEPLNYEELTTRNIQQNTTVVNNKVYCKEIPNFLKVTAFKVVISDKQLSILRKYIKKWRDYVCNRKEHYSQQRLQTLNNFFDKLSRRKDTNNSSESISKSKQLVRDYSSYQHRYKIQKHIIALQKVKLEEQNRLIEELKYNKIVEASRQSVDAMREEVRKTYYEIDRQLKPKIKCLTNELKIHEIEEPSLVLHCLKVPQFLQRMEKRAREREEKHAIIRERRRQMEEERIRLKQQAELAKVEMDKEEKMKRIKELRLKRKREKIDGIRRKQYAEKMRALAVMADLHYEKNLLIKYGVRPFKILLSIKRDNIERAKAHYTFQLKKNVFLHFMWYTEDMWFERNYKAEDFYRKKILKKAFNSWKLAYRTFVIKKQVAEDYYDLYVTQLVFRNFCKGIEIIKKEQELKLQKAIIYHNSNLMFKIFTCWRTLPALNALKREQEARKARWREKVLLVVPDYKPPED</sequence>
<dbReference type="InterPro" id="IPR052270">
    <property type="entry name" value="CACF_protein"/>
</dbReference>
<organism evidence="2 3">
    <name type="scientific">Galleria mellonella</name>
    <name type="common">Greater wax moth</name>
    <dbReference type="NCBI Taxonomy" id="7137"/>
    <lineage>
        <taxon>Eukaryota</taxon>
        <taxon>Metazoa</taxon>
        <taxon>Ecdysozoa</taxon>
        <taxon>Arthropoda</taxon>
        <taxon>Hexapoda</taxon>
        <taxon>Insecta</taxon>
        <taxon>Pterygota</taxon>
        <taxon>Neoptera</taxon>
        <taxon>Endopterygota</taxon>
        <taxon>Lepidoptera</taxon>
        <taxon>Glossata</taxon>
        <taxon>Ditrysia</taxon>
        <taxon>Pyraloidea</taxon>
        <taxon>Pyralidae</taxon>
        <taxon>Galleriinae</taxon>
        <taxon>Galleria</taxon>
    </lineage>
</organism>
<dbReference type="AlphaFoldDB" id="A0A6J1WMD6"/>
<accession>A0A6J1WMD6</accession>
<dbReference type="InParanoid" id="A0A6J1WMD6"/>
<dbReference type="FunCoup" id="A0A6J1WMD6">
    <property type="interactions" value="36"/>
</dbReference>
<keyword evidence="2" id="KW-1185">Reference proteome</keyword>
<dbReference type="PANTHER" id="PTHR22028:SF5">
    <property type="entry name" value="COILED-COIL DOMAIN-CONTAINING PROTEIN 191"/>
    <property type="match status" value="1"/>
</dbReference>
<protein>
    <submittedName>
        <fullName evidence="3">Reticulocyte-binding protein homolog 2a isoform X1</fullName>
    </submittedName>
</protein>
<evidence type="ECO:0000256" key="1">
    <source>
        <dbReference type="SAM" id="Coils"/>
    </source>
</evidence>
<dbReference type="RefSeq" id="XP_026752299.2">
    <property type="nucleotide sequence ID" value="XM_026896498.3"/>
</dbReference>
<feature type="coiled-coil region" evidence="1">
    <location>
        <begin position="462"/>
        <end position="526"/>
    </location>
</feature>
<evidence type="ECO:0000313" key="3">
    <source>
        <dbReference type="RefSeq" id="XP_026752299.2"/>
    </source>
</evidence>
<proteinExistence type="predicted"/>